<protein>
    <submittedName>
        <fullName evidence="3">Acyl-CoA synthetase (AMP-forming)/AMP-acid ligase II</fullName>
    </submittedName>
</protein>
<dbReference type="InterPro" id="IPR000873">
    <property type="entry name" value="AMP-dep_synth/lig_dom"/>
</dbReference>
<accession>A0A1M7R494</accession>
<dbReference type="RefSeq" id="WP_073259711.1">
    <property type="nucleotide sequence ID" value="NZ_FRCS01000006.1"/>
</dbReference>
<dbReference type="PANTHER" id="PTHR43767:SF12">
    <property type="entry name" value="AMP-DEPENDENT SYNTHETASE AND LIGASE"/>
    <property type="match status" value="1"/>
</dbReference>
<dbReference type="InterPro" id="IPR025110">
    <property type="entry name" value="AMP-bd_C"/>
</dbReference>
<dbReference type="OrthoDB" id="9803968at2"/>
<evidence type="ECO:0000313" key="4">
    <source>
        <dbReference type="Proteomes" id="UP000184440"/>
    </source>
</evidence>
<evidence type="ECO:0000259" key="1">
    <source>
        <dbReference type="Pfam" id="PF00501"/>
    </source>
</evidence>
<dbReference type="InterPro" id="IPR042099">
    <property type="entry name" value="ANL_N_sf"/>
</dbReference>
<dbReference type="PROSITE" id="PS00455">
    <property type="entry name" value="AMP_BINDING"/>
    <property type="match status" value="1"/>
</dbReference>
<dbReference type="Gene3D" id="3.30.300.30">
    <property type="match status" value="1"/>
</dbReference>
<dbReference type="InterPro" id="IPR020845">
    <property type="entry name" value="AMP-binding_CS"/>
</dbReference>
<dbReference type="InterPro" id="IPR045851">
    <property type="entry name" value="AMP-bd_C_sf"/>
</dbReference>
<reference evidence="3 4" key="1">
    <citation type="submission" date="2016-11" db="EMBL/GenBank/DDBJ databases">
        <authorList>
            <person name="Jaros S."/>
            <person name="Januszkiewicz K."/>
            <person name="Wedrychowicz H."/>
        </authorList>
    </citation>
    <scope>NUCLEOTIDE SEQUENCE [LARGE SCALE GENOMIC DNA]</scope>
    <source>
        <strain evidence="3 4">DSM 46144</strain>
    </source>
</reference>
<dbReference type="AlphaFoldDB" id="A0A1M7R494"/>
<feature type="domain" description="AMP-dependent synthetase/ligase" evidence="1">
    <location>
        <begin position="7"/>
        <end position="359"/>
    </location>
</feature>
<dbReference type="SUPFAM" id="SSF56801">
    <property type="entry name" value="Acetyl-CoA synthetase-like"/>
    <property type="match status" value="1"/>
</dbReference>
<dbReference type="Pfam" id="PF13193">
    <property type="entry name" value="AMP-binding_C"/>
    <property type="match status" value="1"/>
</dbReference>
<dbReference type="Pfam" id="PF00501">
    <property type="entry name" value="AMP-binding"/>
    <property type="match status" value="1"/>
</dbReference>
<dbReference type="STRING" id="134849.SAMN05443668_106368"/>
<evidence type="ECO:0000259" key="2">
    <source>
        <dbReference type="Pfam" id="PF13193"/>
    </source>
</evidence>
<sequence>MHLGDLAALHPEKPAVVMPDGRTLTYAELDLGSRQVADLLRSRGVGTRDHIAVLMENCPEFLVVALGAQRAGVYWTPVNWHLTADEAAYVVRDCGARALFASPQVAALAGRIVRENPTVEFAAVAGPPLHGLAPLDELVRQVDPDDGAEEIEGVYFFYSSGTTGAPKGILPGHDFPPFGTGLPIEHTMAARFGFGPDSVYLCPAPLYHAAPAGWSLGTIRNGGTVVLLERFDPADCLAAMERYRVTHAQFVPTHFVRMLKLPAEQRARYDLSSLRSVVHAAAPCPIDVKHAMIDWLGPKLVEFYAGSEGAGMTVATSEDWLAHPGTVGRAAVGTVHIVGDDGAELPAGEIGSIWFSGGGSFEYHNDPEKTAGAHDERGRATLGDLGHLDEDGFLYLADRRTDLIISGGVNVYPAEIENALVMHPAVADVAVIGVPDPEMGQSVRAVVQPEAGTDPTAELAEELVRHCRERLAGFKCPRSIVFTAELPRLPSGKLLRRRVREAFAD</sequence>
<name>A0A1M7R494_9ACTN</name>
<dbReference type="GO" id="GO:0016877">
    <property type="term" value="F:ligase activity, forming carbon-sulfur bonds"/>
    <property type="evidence" value="ECO:0007669"/>
    <property type="project" value="UniProtKB-ARBA"/>
</dbReference>
<dbReference type="Gene3D" id="3.40.50.12780">
    <property type="entry name" value="N-terminal domain of ligase-like"/>
    <property type="match status" value="1"/>
</dbReference>
<dbReference type="Proteomes" id="UP000184440">
    <property type="component" value="Unassembled WGS sequence"/>
</dbReference>
<organism evidence="3 4">
    <name type="scientific">Cryptosporangium aurantiacum</name>
    <dbReference type="NCBI Taxonomy" id="134849"/>
    <lineage>
        <taxon>Bacteria</taxon>
        <taxon>Bacillati</taxon>
        <taxon>Actinomycetota</taxon>
        <taxon>Actinomycetes</taxon>
        <taxon>Cryptosporangiales</taxon>
        <taxon>Cryptosporangiaceae</taxon>
        <taxon>Cryptosporangium</taxon>
    </lineage>
</organism>
<evidence type="ECO:0000313" key="3">
    <source>
        <dbReference type="EMBL" id="SHN39827.1"/>
    </source>
</evidence>
<feature type="domain" description="AMP-binding enzyme C-terminal" evidence="2">
    <location>
        <begin position="415"/>
        <end position="493"/>
    </location>
</feature>
<gene>
    <name evidence="3" type="ORF">SAMN05443668_106368</name>
</gene>
<dbReference type="InterPro" id="IPR050237">
    <property type="entry name" value="ATP-dep_AMP-bd_enzyme"/>
</dbReference>
<dbReference type="PANTHER" id="PTHR43767">
    <property type="entry name" value="LONG-CHAIN-FATTY-ACID--COA LIGASE"/>
    <property type="match status" value="1"/>
</dbReference>
<keyword evidence="3" id="KW-0436">Ligase</keyword>
<keyword evidence="4" id="KW-1185">Reference proteome</keyword>
<proteinExistence type="predicted"/>
<dbReference type="EMBL" id="FRCS01000006">
    <property type="protein sequence ID" value="SHN39827.1"/>
    <property type="molecule type" value="Genomic_DNA"/>
</dbReference>